<dbReference type="Proteomes" id="UP000016505">
    <property type="component" value="Chromosome II"/>
</dbReference>
<evidence type="ECO:0000259" key="2">
    <source>
        <dbReference type="Pfam" id="PF01396"/>
    </source>
</evidence>
<accession>A0A290S8P9</accession>
<evidence type="ECO:0000313" key="3">
    <source>
        <dbReference type="EMBL" id="ATC88544.1"/>
    </source>
</evidence>
<dbReference type="SUPFAM" id="SSF57783">
    <property type="entry name" value="Zinc beta-ribbon"/>
    <property type="match status" value="1"/>
</dbReference>
<gene>
    <name evidence="3" type="ORF">PARC_b0325</name>
</gene>
<dbReference type="Gene3D" id="3.30.65.10">
    <property type="entry name" value="Bacterial Topoisomerase I, domain 1"/>
    <property type="match status" value="1"/>
</dbReference>
<sequence length="138" mass="15501">MIKNILKSALNNFQAFLVTWVVIIIVNQLFIFGACFAPYCLLAALPHTFVIAVLLNYFLNAEESNKQLNSSKIDSNSDFKYTQADNHIEDNEFEETEIPFCPKCGSKMALRTAKNGAHAGNKFWGCSKYPKCKGLLNI</sequence>
<dbReference type="OrthoDB" id="5782056at2"/>
<feature type="domain" description="DNA topoisomerase type IA zn finger" evidence="2">
    <location>
        <begin position="101"/>
        <end position="134"/>
    </location>
</feature>
<keyword evidence="1" id="KW-0472">Membrane</keyword>
<feature type="transmembrane region" description="Helical" evidence="1">
    <location>
        <begin position="36"/>
        <end position="59"/>
    </location>
</feature>
<dbReference type="Pfam" id="PF01396">
    <property type="entry name" value="Zn_ribbon_Top1"/>
    <property type="match status" value="1"/>
</dbReference>
<dbReference type="KEGG" id="part:PARC_b0325"/>
<keyword evidence="1" id="KW-0812">Transmembrane</keyword>
<proteinExistence type="predicted"/>
<protein>
    <recommendedName>
        <fullName evidence="2">DNA topoisomerase type IA zn finger domain-containing protein</fullName>
    </recommendedName>
</protein>
<dbReference type="GO" id="GO:0005694">
    <property type="term" value="C:chromosome"/>
    <property type="evidence" value="ECO:0007669"/>
    <property type="project" value="InterPro"/>
</dbReference>
<dbReference type="InterPro" id="IPR013498">
    <property type="entry name" value="Topo_IA_Znf"/>
</dbReference>
<feature type="transmembrane region" description="Helical" evidence="1">
    <location>
        <begin position="12"/>
        <end position="30"/>
    </location>
</feature>
<dbReference type="GO" id="GO:0003677">
    <property type="term" value="F:DNA binding"/>
    <property type="evidence" value="ECO:0007669"/>
    <property type="project" value="InterPro"/>
</dbReference>
<evidence type="ECO:0000256" key="1">
    <source>
        <dbReference type="SAM" id="Phobius"/>
    </source>
</evidence>
<dbReference type="AlphaFoldDB" id="A0A290S8P9"/>
<keyword evidence="1" id="KW-1133">Transmembrane helix</keyword>
<dbReference type="GO" id="GO:0003916">
    <property type="term" value="F:DNA topoisomerase activity"/>
    <property type="evidence" value="ECO:0007669"/>
    <property type="project" value="InterPro"/>
</dbReference>
<evidence type="ECO:0000313" key="4">
    <source>
        <dbReference type="Proteomes" id="UP000016505"/>
    </source>
</evidence>
<organism evidence="3 4">
    <name type="scientific">Pseudoalteromonas arctica A 37-1-2</name>
    <dbReference type="NCBI Taxonomy" id="1117313"/>
    <lineage>
        <taxon>Bacteria</taxon>
        <taxon>Pseudomonadati</taxon>
        <taxon>Pseudomonadota</taxon>
        <taxon>Gammaproteobacteria</taxon>
        <taxon>Alteromonadales</taxon>
        <taxon>Pseudoalteromonadaceae</taxon>
        <taxon>Pseudoalteromonas</taxon>
    </lineage>
</organism>
<dbReference type="PROSITE" id="PS51257">
    <property type="entry name" value="PROKAR_LIPOPROTEIN"/>
    <property type="match status" value="1"/>
</dbReference>
<dbReference type="EMBL" id="CP011026">
    <property type="protein sequence ID" value="ATC88544.1"/>
    <property type="molecule type" value="Genomic_DNA"/>
</dbReference>
<reference evidence="3 4" key="1">
    <citation type="journal article" date="2012" name="J. Bacteriol.">
        <title>Genome sequences of type strains of seven species of the marine bacterium Pseudoalteromonas.</title>
        <authorList>
            <person name="Xie B.B."/>
            <person name="Shu Y.L."/>
            <person name="Qin Q.L."/>
            <person name="Rong J.C."/>
            <person name="Zhang X.Y."/>
            <person name="Chen X.L."/>
            <person name="Shi M."/>
            <person name="He H.L."/>
            <person name="Zhou B.C."/>
            <person name="Zhang Y.Z."/>
        </authorList>
    </citation>
    <scope>NUCLEOTIDE SEQUENCE [LARGE SCALE GENOMIC DNA]</scope>
    <source>
        <strain evidence="3 4">A 37-1-2</strain>
    </source>
</reference>
<name>A0A290S8P9_9GAMM</name>
<dbReference type="RefSeq" id="WP_010553625.1">
    <property type="nucleotide sequence ID" value="NZ_CP011026.1"/>
</dbReference>
<dbReference type="GO" id="GO:0006265">
    <property type="term" value="P:DNA topological change"/>
    <property type="evidence" value="ECO:0007669"/>
    <property type="project" value="InterPro"/>
</dbReference>